<sequence length="121" mass="13069">MPLPNYRSTASFSPCPSIMQSVAGSLPLKPCVMTIHQLLARSRSFNHTSIAIACVSEGGRRVSLGVLVGSSSAQPRSSDEGRSEGRRRRGTSRKVICNRYMYGFWTGSCMYAPTRAHAGAS</sequence>
<organism evidence="2 3">
    <name type="scientific">Sorghum bicolor</name>
    <name type="common">Sorghum</name>
    <name type="synonym">Sorghum vulgare</name>
    <dbReference type="NCBI Taxonomy" id="4558"/>
    <lineage>
        <taxon>Eukaryota</taxon>
        <taxon>Viridiplantae</taxon>
        <taxon>Streptophyta</taxon>
        <taxon>Embryophyta</taxon>
        <taxon>Tracheophyta</taxon>
        <taxon>Spermatophyta</taxon>
        <taxon>Magnoliopsida</taxon>
        <taxon>Liliopsida</taxon>
        <taxon>Poales</taxon>
        <taxon>Poaceae</taxon>
        <taxon>PACMAD clade</taxon>
        <taxon>Panicoideae</taxon>
        <taxon>Andropogonodae</taxon>
        <taxon>Andropogoneae</taxon>
        <taxon>Sorghinae</taxon>
        <taxon>Sorghum</taxon>
    </lineage>
</organism>
<evidence type="ECO:0000313" key="2">
    <source>
        <dbReference type="EMBL" id="KXG31652.1"/>
    </source>
</evidence>
<protein>
    <submittedName>
        <fullName evidence="2">Uncharacterized protein</fullName>
    </submittedName>
</protein>
<name>A0A1B6Q159_SORBI</name>
<feature type="region of interest" description="Disordered" evidence="1">
    <location>
        <begin position="67"/>
        <end position="90"/>
    </location>
</feature>
<keyword evidence="3" id="KW-1185">Reference proteome</keyword>
<dbReference type="AlphaFoldDB" id="A0A1B6Q159"/>
<accession>A0A1B6Q159</accession>
<reference evidence="3" key="2">
    <citation type="journal article" date="2018" name="Plant J.">
        <title>The Sorghum bicolor reference genome: improved assembly, gene annotations, a transcriptome atlas, and signatures of genome organization.</title>
        <authorList>
            <person name="McCormick R.F."/>
            <person name="Truong S.K."/>
            <person name="Sreedasyam A."/>
            <person name="Jenkins J."/>
            <person name="Shu S."/>
            <person name="Sims D."/>
            <person name="Kennedy M."/>
            <person name="Amirebrahimi M."/>
            <person name="Weers B.D."/>
            <person name="McKinley B."/>
            <person name="Mattison A."/>
            <person name="Morishige D.T."/>
            <person name="Grimwood J."/>
            <person name="Schmutz J."/>
            <person name="Mullet J.E."/>
        </authorList>
    </citation>
    <scope>NUCLEOTIDE SEQUENCE [LARGE SCALE GENOMIC DNA]</scope>
    <source>
        <strain evidence="3">cv. BTx623</strain>
    </source>
</reference>
<dbReference type="EMBL" id="CM000762">
    <property type="protein sequence ID" value="KXG31652.1"/>
    <property type="molecule type" value="Genomic_DNA"/>
</dbReference>
<proteinExistence type="predicted"/>
<dbReference type="Gramene" id="KXG31652">
    <property type="protein sequence ID" value="KXG31652"/>
    <property type="gene ID" value="SORBI_3003G036100"/>
</dbReference>
<dbReference type="Proteomes" id="UP000000768">
    <property type="component" value="Chromosome 3"/>
</dbReference>
<gene>
    <name evidence="2" type="ORF">SORBI_3003G036100</name>
</gene>
<evidence type="ECO:0000256" key="1">
    <source>
        <dbReference type="SAM" id="MobiDB-lite"/>
    </source>
</evidence>
<dbReference type="InParanoid" id="A0A1B6Q159"/>
<reference evidence="2 3" key="1">
    <citation type="journal article" date="2009" name="Nature">
        <title>The Sorghum bicolor genome and the diversification of grasses.</title>
        <authorList>
            <person name="Paterson A.H."/>
            <person name="Bowers J.E."/>
            <person name="Bruggmann R."/>
            <person name="Dubchak I."/>
            <person name="Grimwood J."/>
            <person name="Gundlach H."/>
            <person name="Haberer G."/>
            <person name="Hellsten U."/>
            <person name="Mitros T."/>
            <person name="Poliakov A."/>
            <person name="Schmutz J."/>
            <person name="Spannagl M."/>
            <person name="Tang H."/>
            <person name="Wang X."/>
            <person name="Wicker T."/>
            <person name="Bharti A.K."/>
            <person name="Chapman J."/>
            <person name="Feltus F.A."/>
            <person name="Gowik U."/>
            <person name="Grigoriev I.V."/>
            <person name="Lyons E."/>
            <person name="Maher C.A."/>
            <person name="Martis M."/>
            <person name="Narechania A."/>
            <person name="Otillar R.P."/>
            <person name="Penning B.W."/>
            <person name="Salamov A.A."/>
            <person name="Wang Y."/>
            <person name="Zhang L."/>
            <person name="Carpita N.C."/>
            <person name="Freeling M."/>
            <person name="Gingle A.R."/>
            <person name="Hash C.T."/>
            <person name="Keller B."/>
            <person name="Klein P."/>
            <person name="Kresovich S."/>
            <person name="McCann M.C."/>
            <person name="Ming R."/>
            <person name="Peterson D.G."/>
            <person name="Mehboob-ur-Rahman"/>
            <person name="Ware D."/>
            <person name="Westhoff P."/>
            <person name="Mayer K.F."/>
            <person name="Messing J."/>
            <person name="Rokhsar D.S."/>
        </authorList>
    </citation>
    <scope>NUCLEOTIDE SEQUENCE [LARGE SCALE GENOMIC DNA]</scope>
    <source>
        <strain evidence="3">cv. BTx623</strain>
    </source>
</reference>
<evidence type="ECO:0000313" key="3">
    <source>
        <dbReference type="Proteomes" id="UP000000768"/>
    </source>
</evidence>